<dbReference type="Proteomes" id="UP000011632">
    <property type="component" value="Unassembled WGS sequence"/>
</dbReference>
<feature type="transmembrane region" description="Helical" evidence="1">
    <location>
        <begin position="12"/>
        <end position="33"/>
    </location>
</feature>
<proteinExistence type="predicted"/>
<keyword evidence="1" id="KW-0472">Membrane</keyword>
<evidence type="ECO:0000256" key="1">
    <source>
        <dbReference type="SAM" id="Phobius"/>
    </source>
</evidence>
<keyword evidence="1" id="KW-0812">Transmembrane</keyword>
<evidence type="ECO:0000313" key="3">
    <source>
        <dbReference type="Proteomes" id="UP000011632"/>
    </source>
</evidence>
<protein>
    <submittedName>
        <fullName evidence="2">Uncharacterized protein</fullName>
    </submittedName>
</protein>
<dbReference type="RefSeq" id="WP_006432202.1">
    <property type="nucleotide sequence ID" value="NZ_AOID01000047.1"/>
</dbReference>
<organism evidence="2 3">
    <name type="scientific">Natrinema versiforme JCM 10478</name>
    <dbReference type="NCBI Taxonomy" id="1227496"/>
    <lineage>
        <taxon>Archaea</taxon>
        <taxon>Methanobacteriati</taxon>
        <taxon>Methanobacteriota</taxon>
        <taxon>Stenosarchaea group</taxon>
        <taxon>Halobacteria</taxon>
        <taxon>Halobacteriales</taxon>
        <taxon>Natrialbaceae</taxon>
        <taxon>Natrinema</taxon>
    </lineage>
</organism>
<accession>L9XUJ0</accession>
<sequence>MTTNESATFGGVFGIVAVLAILVGAAIAGYGVLLVQTSLLGGGWIAAIGLSLVLSGLFATDWAGDRFDLLRTARRRLSLGFAVLAVLLLIAFVGISGASFESEAIESSS</sequence>
<feature type="transmembrane region" description="Helical" evidence="1">
    <location>
        <begin position="79"/>
        <end position="100"/>
    </location>
</feature>
<evidence type="ECO:0000313" key="2">
    <source>
        <dbReference type="EMBL" id="ELY65212.1"/>
    </source>
</evidence>
<gene>
    <name evidence="2" type="ORF">C489_15567</name>
</gene>
<name>L9XUJ0_9EURY</name>
<dbReference type="AlphaFoldDB" id="L9XUJ0"/>
<keyword evidence="1" id="KW-1133">Transmembrane helix</keyword>
<comment type="caution">
    <text evidence="2">The sequence shown here is derived from an EMBL/GenBank/DDBJ whole genome shotgun (WGS) entry which is preliminary data.</text>
</comment>
<dbReference type="PATRIC" id="fig|1227496.3.peg.3139"/>
<dbReference type="EMBL" id="AOID01000047">
    <property type="protein sequence ID" value="ELY65212.1"/>
    <property type="molecule type" value="Genomic_DNA"/>
</dbReference>
<reference evidence="2 3" key="1">
    <citation type="journal article" date="2014" name="PLoS Genet.">
        <title>Phylogenetically driven sequencing of extremely halophilic archaea reveals strategies for static and dynamic osmo-response.</title>
        <authorList>
            <person name="Becker E.A."/>
            <person name="Seitzer P.M."/>
            <person name="Tritt A."/>
            <person name="Larsen D."/>
            <person name="Krusor M."/>
            <person name="Yao A.I."/>
            <person name="Wu D."/>
            <person name="Madern D."/>
            <person name="Eisen J.A."/>
            <person name="Darling A.E."/>
            <person name="Facciotti M.T."/>
        </authorList>
    </citation>
    <scope>NUCLEOTIDE SEQUENCE [LARGE SCALE GENOMIC DNA]</scope>
    <source>
        <strain evidence="2 3">JCM 10478</strain>
    </source>
</reference>
<feature type="transmembrane region" description="Helical" evidence="1">
    <location>
        <begin position="39"/>
        <end position="59"/>
    </location>
</feature>
<keyword evidence="3" id="KW-1185">Reference proteome</keyword>